<dbReference type="Proteomes" id="UP001200034">
    <property type="component" value="Unassembled WGS sequence"/>
</dbReference>
<keyword evidence="1" id="KW-0732">Signal</keyword>
<accession>A0AAD4KAL3</accession>
<sequence length="197" mass="22964">MLSFLIVLPSLPLLLVAGQSYKYQKFELPERCEYLKKDTEVLHQMCQGKFPMVAYTKFRDTFMKQDDRMALFMPDSLDYVMVALKESELHRCDSIQLVELKEYICYDGDGGKRTIKFKYVRMYCFPFHIQITDDLTHECVQDRDGVSGSQLEEHMLNTKGGIIHYVFDNDSTARLQPLLRVIIVLANLSLANAIRRF</sequence>
<dbReference type="AlphaFoldDB" id="A0AAD4KAL3"/>
<protein>
    <submittedName>
        <fullName evidence="2">Uncharacterized protein</fullName>
    </submittedName>
</protein>
<name>A0AAD4KAL3_9MUSC</name>
<evidence type="ECO:0000256" key="1">
    <source>
        <dbReference type="SAM" id="SignalP"/>
    </source>
</evidence>
<proteinExistence type="predicted"/>
<evidence type="ECO:0000313" key="3">
    <source>
        <dbReference type="Proteomes" id="UP001200034"/>
    </source>
</evidence>
<feature type="signal peptide" evidence="1">
    <location>
        <begin position="1"/>
        <end position="18"/>
    </location>
</feature>
<dbReference type="EMBL" id="JAJJHW010000095">
    <property type="protein sequence ID" value="KAH8387364.1"/>
    <property type="molecule type" value="Genomic_DNA"/>
</dbReference>
<comment type="caution">
    <text evidence="2">The sequence shown here is derived from an EMBL/GenBank/DDBJ whole genome shotgun (WGS) entry which is preliminary data.</text>
</comment>
<organism evidence="2 3">
    <name type="scientific">Drosophila rubida</name>
    <dbReference type="NCBI Taxonomy" id="30044"/>
    <lineage>
        <taxon>Eukaryota</taxon>
        <taxon>Metazoa</taxon>
        <taxon>Ecdysozoa</taxon>
        <taxon>Arthropoda</taxon>
        <taxon>Hexapoda</taxon>
        <taxon>Insecta</taxon>
        <taxon>Pterygota</taxon>
        <taxon>Neoptera</taxon>
        <taxon>Endopterygota</taxon>
        <taxon>Diptera</taxon>
        <taxon>Brachycera</taxon>
        <taxon>Muscomorpha</taxon>
        <taxon>Ephydroidea</taxon>
        <taxon>Drosophilidae</taxon>
        <taxon>Drosophila</taxon>
    </lineage>
</organism>
<keyword evidence="3" id="KW-1185">Reference proteome</keyword>
<reference evidence="2" key="1">
    <citation type="journal article" date="2021" name="Mol. Ecol. Resour.">
        <title>Phylogenomic analyses of the genus Drosophila reveals genomic signals of climate adaptation.</title>
        <authorList>
            <person name="Li F."/>
            <person name="Rane R.V."/>
            <person name="Luria V."/>
            <person name="Xiong Z."/>
            <person name="Chen J."/>
            <person name="Li Z."/>
            <person name="Catullo R.A."/>
            <person name="Griffin P.C."/>
            <person name="Schiffer M."/>
            <person name="Pearce S."/>
            <person name="Lee S.F."/>
            <person name="McElroy K."/>
            <person name="Stocker A."/>
            <person name="Shirriffs J."/>
            <person name="Cockerell F."/>
            <person name="Coppin C."/>
            <person name="Sgro C.M."/>
            <person name="Karger A."/>
            <person name="Cain J.W."/>
            <person name="Weber J.A."/>
            <person name="Santpere G."/>
            <person name="Kirschner M.W."/>
            <person name="Hoffmann A.A."/>
            <person name="Oakeshott J.G."/>
            <person name="Zhang G."/>
        </authorList>
    </citation>
    <scope>NUCLEOTIDE SEQUENCE</scope>
    <source>
        <strain evidence="2">BGI-SZ-2011g</strain>
    </source>
</reference>
<feature type="chain" id="PRO_5042106809" evidence="1">
    <location>
        <begin position="19"/>
        <end position="197"/>
    </location>
</feature>
<evidence type="ECO:0000313" key="2">
    <source>
        <dbReference type="EMBL" id="KAH8387364.1"/>
    </source>
</evidence>
<gene>
    <name evidence="2" type="ORF">KR093_006601</name>
</gene>